<dbReference type="STRING" id="334426.A0A0R3PUM6"/>
<dbReference type="OrthoDB" id="2154978at2759"/>
<dbReference type="Proteomes" id="UP000267027">
    <property type="component" value="Unassembled WGS sequence"/>
</dbReference>
<keyword evidence="2" id="KW-1185">Reference proteome</keyword>
<dbReference type="EMBL" id="UYYA01004326">
    <property type="protein sequence ID" value="VDM61208.1"/>
    <property type="molecule type" value="Genomic_DNA"/>
</dbReference>
<evidence type="ECO:0000313" key="1">
    <source>
        <dbReference type="EMBL" id="VDM61208.1"/>
    </source>
</evidence>
<gene>
    <name evidence="1" type="ORF">ACOC_LOCUS9623</name>
</gene>
<proteinExistence type="predicted"/>
<sequence length="195" mass="22615">MGNDFSANEDKNEIYTVRIFLNIFALETSTRIIGTGRTNHSYFHTVRYDLRKLLPALESSAAFVAVETARSHAPSRCRFVHRRPALRLNVKKKLWIRTDWPPPMSNLRETLGAVDAFLFKDEAMTPIFCKPKLLPLKTVSVQKLDAMRKEAKSRARTEEVRCFFCSKLRELAFTLKCRESSKQKAQSWFLDRQSI</sequence>
<dbReference type="WBParaSite" id="ACOC_0000962201-mRNA-1">
    <property type="protein sequence ID" value="ACOC_0000962201-mRNA-1"/>
    <property type="gene ID" value="ACOC_0000962201"/>
</dbReference>
<reference evidence="3" key="1">
    <citation type="submission" date="2017-02" db="UniProtKB">
        <authorList>
            <consortium name="WormBaseParasite"/>
        </authorList>
    </citation>
    <scope>IDENTIFICATION</scope>
</reference>
<organism evidence="3">
    <name type="scientific">Angiostrongylus costaricensis</name>
    <name type="common">Nematode worm</name>
    <dbReference type="NCBI Taxonomy" id="334426"/>
    <lineage>
        <taxon>Eukaryota</taxon>
        <taxon>Metazoa</taxon>
        <taxon>Ecdysozoa</taxon>
        <taxon>Nematoda</taxon>
        <taxon>Chromadorea</taxon>
        <taxon>Rhabditida</taxon>
        <taxon>Rhabditina</taxon>
        <taxon>Rhabditomorpha</taxon>
        <taxon>Strongyloidea</taxon>
        <taxon>Metastrongylidae</taxon>
        <taxon>Angiostrongylus</taxon>
    </lineage>
</organism>
<evidence type="ECO:0000313" key="2">
    <source>
        <dbReference type="Proteomes" id="UP000267027"/>
    </source>
</evidence>
<dbReference type="GO" id="GO:0060271">
    <property type="term" value="P:cilium assembly"/>
    <property type="evidence" value="ECO:0007669"/>
    <property type="project" value="InterPro"/>
</dbReference>
<dbReference type="Pfam" id="PF14777">
    <property type="entry name" value="BBIP10"/>
    <property type="match status" value="1"/>
</dbReference>
<dbReference type="AlphaFoldDB" id="A0A0R3PUM6"/>
<reference evidence="1 2" key="2">
    <citation type="submission" date="2018-11" db="EMBL/GenBank/DDBJ databases">
        <authorList>
            <consortium name="Pathogen Informatics"/>
        </authorList>
    </citation>
    <scope>NUCLEOTIDE SEQUENCE [LARGE SCALE GENOMIC DNA]</scope>
    <source>
        <strain evidence="1 2">Costa Rica</strain>
    </source>
</reference>
<dbReference type="GO" id="GO:0097500">
    <property type="term" value="P:receptor localization to non-motile cilium"/>
    <property type="evidence" value="ECO:0007669"/>
    <property type="project" value="TreeGrafter"/>
</dbReference>
<dbReference type="InterPro" id="IPR028233">
    <property type="entry name" value="BBIP10"/>
</dbReference>
<evidence type="ECO:0000313" key="3">
    <source>
        <dbReference type="WBParaSite" id="ACOC_0000962201-mRNA-1"/>
    </source>
</evidence>
<name>A0A0R3PUM6_ANGCS</name>
<dbReference type="PANTHER" id="PTHR28596">
    <property type="entry name" value="BBSOME-INTERACTING PROTEIN 1"/>
    <property type="match status" value="1"/>
</dbReference>
<dbReference type="PANTHER" id="PTHR28596:SF1">
    <property type="entry name" value="BBSOME-INTERACTING PROTEIN 1"/>
    <property type="match status" value="1"/>
</dbReference>
<accession>A0A0R3PUM6</accession>
<protein>
    <submittedName>
        <fullName evidence="3">Smr domain-containing protein</fullName>
    </submittedName>
</protein>
<dbReference type="GO" id="GO:0034464">
    <property type="term" value="C:BBSome"/>
    <property type="evidence" value="ECO:0007669"/>
    <property type="project" value="InterPro"/>
</dbReference>